<dbReference type="Proteomes" id="UP001562354">
    <property type="component" value="Unassembled WGS sequence"/>
</dbReference>
<evidence type="ECO:0000256" key="9">
    <source>
        <dbReference type="SAM" id="SignalP"/>
    </source>
</evidence>
<dbReference type="RefSeq" id="XP_069197060.1">
    <property type="nucleotide sequence ID" value="XM_069344628.1"/>
</dbReference>
<feature type="signal peptide" evidence="9">
    <location>
        <begin position="1"/>
        <end position="20"/>
    </location>
</feature>
<evidence type="ECO:0000256" key="3">
    <source>
        <dbReference type="ARBA" id="ARBA00012350"/>
    </source>
</evidence>
<keyword evidence="7 8" id="KW-0326">Glycosidase</keyword>
<evidence type="ECO:0000313" key="10">
    <source>
        <dbReference type="EMBL" id="KAL1297378.1"/>
    </source>
</evidence>
<evidence type="ECO:0000256" key="2">
    <source>
        <dbReference type="ARBA" id="ARBA00009699"/>
    </source>
</evidence>
<name>A0ABR3P3Y6_9PEZI</name>
<evidence type="ECO:0000256" key="5">
    <source>
        <dbReference type="ARBA" id="ARBA00022801"/>
    </source>
</evidence>
<evidence type="ECO:0000256" key="7">
    <source>
        <dbReference type="ARBA" id="ARBA00023295"/>
    </source>
</evidence>
<dbReference type="InterPro" id="IPR005198">
    <property type="entry name" value="Glyco_hydro_76"/>
</dbReference>
<evidence type="ECO:0000256" key="1">
    <source>
        <dbReference type="ARBA" id="ARBA00001452"/>
    </source>
</evidence>
<comment type="catalytic activity">
    <reaction evidence="1 8">
        <text>Random hydrolysis of (1-&gt;6)-alpha-D-mannosidic linkages in unbranched (1-&gt;6)-mannans.</text>
        <dbReference type="EC" id="3.2.1.101"/>
    </reaction>
</comment>
<organism evidence="10 11">
    <name type="scientific">Neodothiora populina</name>
    <dbReference type="NCBI Taxonomy" id="2781224"/>
    <lineage>
        <taxon>Eukaryota</taxon>
        <taxon>Fungi</taxon>
        <taxon>Dikarya</taxon>
        <taxon>Ascomycota</taxon>
        <taxon>Pezizomycotina</taxon>
        <taxon>Dothideomycetes</taxon>
        <taxon>Dothideomycetidae</taxon>
        <taxon>Dothideales</taxon>
        <taxon>Dothioraceae</taxon>
        <taxon>Neodothiora</taxon>
    </lineage>
</organism>
<evidence type="ECO:0000313" key="11">
    <source>
        <dbReference type="Proteomes" id="UP001562354"/>
    </source>
</evidence>
<dbReference type="InterPro" id="IPR014480">
    <property type="entry name" value="Mannan-1_6-alpha_mannosidase"/>
</dbReference>
<dbReference type="GeneID" id="95978618"/>
<feature type="chain" id="PRO_5046813088" description="Mannan endo-1,6-alpha-mannosidase" evidence="9">
    <location>
        <begin position="21"/>
        <end position="477"/>
    </location>
</feature>
<accession>A0ABR3P3Y6</accession>
<sequence length="477" mass="51342">MKNFSRLLIAAAAGLQVAHSLTLDVASPDSIRRAASTIAHGLMNYYNNNKTDTVAYEIGTFSPPLAIWYWWEAGAAWGGLIDYWAYTGDTTYVETVSQALVAQRGENNDFMPSFYAGSMGNDDQAFWACAALSALEYGFPEPPNGTAGNPTWQSLSEAVFNNLVRRWNTTQCAGGLKWQVFPQNPGFDYKQTISNAGFFQISARLARFTGNATYYEWAEKTWDWLTTIGLTTPAGEVFDGSDDLLNCTELNQIEWTYNSGMMLYGAAALYNYTNGSALWADRTTALLNRAESVFFNALENSTGIMIEQACEPYYTCNNDQWSFKAYLARWMGKTAILAPFTRAAIMPLLTSSAQAAAKACSGPSDGVTCGARWYLDAFDGTYGIGQQLSALEVTQALLIDEAPPLKKGSEVVIATSATASPTSVITSLASASATVVQQTPLPPAKTNAAAVAANPTEGAARGLWIAGGLALGAARLL</sequence>
<dbReference type="EC" id="3.2.1.101" evidence="3 8"/>
<proteinExistence type="inferred from homology"/>
<keyword evidence="11" id="KW-1185">Reference proteome</keyword>
<gene>
    <name evidence="10" type="ORF">AAFC00_004918</name>
</gene>
<dbReference type="SUPFAM" id="SSF48208">
    <property type="entry name" value="Six-hairpin glycosidases"/>
    <property type="match status" value="1"/>
</dbReference>
<protein>
    <recommendedName>
        <fullName evidence="3 8">Mannan endo-1,6-alpha-mannosidase</fullName>
        <ecNumber evidence="3 8">3.2.1.101</ecNumber>
    </recommendedName>
</protein>
<comment type="caution">
    <text evidence="10">The sequence shown here is derived from an EMBL/GenBank/DDBJ whole genome shotgun (WGS) entry which is preliminary data.</text>
</comment>
<evidence type="ECO:0000256" key="4">
    <source>
        <dbReference type="ARBA" id="ARBA00022729"/>
    </source>
</evidence>
<keyword evidence="4 9" id="KW-0732">Signal</keyword>
<reference evidence="10 11" key="1">
    <citation type="submission" date="2024-07" db="EMBL/GenBank/DDBJ databases">
        <title>Draft sequence of the Neodothiora populina.</title>
        <authorList>
            <person name="Drown D.D."/>
            <person name="Schuette U.S."/>
            <person name="Buechlein A.B."/>
            <person name="Rusch D.R."/>
            <person name="Winton L.W."/>
            <person name="Adams G.A."/>
        </authorList>
    </citation>
    <scope>NUCLEOTIDE SEQUENCE [LARGE SCALE GENOMIC DNA]</scope>
    <source>
        <strain evidence="10 11">CPC 39397</strain>
    </source>
</reference>
<keyword evidence="6" id="KW-0325">Glycoprotein</keyword>
<dbReference type="PANTHER" id="PTHR12145">
    <property type="entry name" value="MANNAN ENDO-1,6-ALPHA-MANNOSIDASE DCW1"/>
    <property type="match status" value="1"/>
</dbReference>
<evidence type="ECO:0000256" key="8">
    <source>
        <dbReference type="PIRNR" id="PIRNR016302"/>
    </source>
</evidence>
<keyword evidence="5 8" id="KW-0378">Hydrolase</keyword>
<dbReference type="InterPro" id="IPR008928">
    <property type="entry name" value="6-hairpin_glycosidase_sf"/>
</dbReference>
<comment type="similarity">
    <text evidence="2 8">Belongs to the glycosyl hydrolase 76 family.</text>
</comment>
<dbReference type="PANTHER" id="PTHR12145:SF36">
    <property type="entry name" value="MANNAN ENDO-1,6-ALPHA-MANNOSIDASE DCW1"/>
    <property type="match status" value="1"/>
</dbReference>
<dbReference type="Gene3D" id="1.50.10.20">
    <property type="match status" value="1"/>
</dbReference>
<dbReference type="EMBL" id="JBFMKM010000016">
    <property type="protein sequence ID" value="KAL1297378.1"/>
    <property type="molecule type" value="Genomic_DNA"/>
</dbReference>
<dbReference type="Pfam" id="PF03663">
    <property type="entry name" value="Glyco_hydro_76"/>
    <property type="match status" value="1"/>
</dbReference>
<dbReference type="PIRSF" id="PIRSF016302">
    <property type="entry name" value="Man_a_manosd"/>
    <property type="match status" value="1"/>
</dbReference>
<evidence type="ECO:0000256" key="6">
    <source>
        <dbReference type="ARBA" id="ARBA00023180"/>
    </source>
</evidence>